<dbReference type="GO" id="GO:0005576">
    <property type="term" value="C:extracellular region"/>
    <property type="evidence" value="ECO:0007669"/>
    <property type="project" value="TreeGrafter"/>
</dbReference>
<dbReference type="GO" id="GO:0008422">
    <property type="term" value="F:beta-glucosidase activity"/>
    <property type="evidence" value="ECO:0007669"/>
    <property type="project" value="TreeGrafter"/>
</dbReference>
<dbReference type="Gene3D" id="3.20.20.80">
    <property type="entry name" value="Glycosidases"/>
    <property type="match status" value="1"/>
</dbReference>
<evidence type="ECO:0000256" key="1">
    <source>
        <dbReference type="ARBA" id="ARBA00005641"/>
    </source>
</evidence>
<feature type="compositionally biased region" description="Low complexity" evidence="5">
    <location>
        <begin position="540"/>
        <end position="559"/>
    </location>
</feature>
<keyword evidence="2 4" id="KW-0378">Hydrolase</keyword>
<keyword evidence="6" id="KW-0732">Signal</keyword>
<sequence length="588" mass="64797">MASSRFLYSFLSFFLATLATVKAASLPSKIYGVNLGSWLLIEPWMLPQEWLDMGGEQCNDCYACIASEFMFARAYPKTVDATLKKHWQTWFTQTDVDTLKAAGINTVRIPLGYWIIEPLVDRKIEWYAKGGILELRRGLKQLQAAGIAVILDHHALPGVQAINQQFAGRCTNSADFYTPYNYHRALIWTAVMTALTHLDPAFAPVAGIQAVNEPIMDSRQTPGYGDFQKNFVKVIRAVEQSLGIQVPGESSSLKFNYNTNNVTTAFADASASNIYNEEVRQVLRDMVPVFAQVALQIALESDGKKLNLQTTLKNREPIVTVQQDINWQNNNPPNPADAKIGPQIYDNHLYYSFGWVADANEEAYLKHVCNLDRIEKDAALGNSPLFFGEWAISTEFPATDAFLKKWADAQKYSYGKDAGWMFWNFKIEVSEKANGTARQWSYLEGLKRGYFTQDPSKYNDPNVCVPYINGGNGTVPTNSTSGVPTPTDTTTPLPTDGTATPAPTGTTTDTPAPTTDTATGTATTTGESTDKPATSTTGGSTDTKPSATSTDSAPATDATTKADEDSDTPQKLVRRHKRDRALHSLHNW</sequence>
<feature type="region of interest" description="Disordered" evidence="5">
    <location>
        <begin position="474"/>
        <end position="588"/>
    </location>
</feature>
<evidence type="ECO:0000256" key="4">
    <source>
        <dbReference type="RuleBase" id="RU361153"/>
    </source>
</evidence>
<dbReference type="InterPro" id="IPR017853">
    <property type="entry name" value="GH"/>
</dbReference>
<keyword evidence="3 4" id="KW-0326">Glycosidase</keyword>
<accession>A0A8H5B985</accession>
<evidence type="ECO:0000259" key="7">
    <source>
        <dbReference type="Pfam" id="PF00150"/>
    </source>
</evidence>
<gene>
    <name evidence="8" type="ORF">D9611_012713</name>
</gene>
<protein>
    <recommendedName>
        <fullName evidence="7">Glycoside hydrolase family 5 domain-containing protein</fullName>
    </recommendedName>
</protein>
<dbReference type="PANTHER" id="PTHR31297:SF42">
    <property type="entry name" value="GLYCOSIDE HYDROLASE FAMILY 5 DOMAIN-CONTAINING PROTEIN"/>
    <property type="match status" value="1"/>
</dbReference>
<dbReference type="GO" id="GO:0009251">
    <property type="term" value="P:glucan catabolic process"/>
    <property type="evidence" value="ECO:0007669"/>
    <property type="project" value="TreeGrafter"/>
</dbReference>
<comment type="caution">
    <text evidence="8">The sequence shown here is derived from an EMBL/GenBank/DDBJ whole genome shotgun (WGS) entry which is preliminary data.</text>
</comment>
<dbReference type="SUPFAM" id="SSF51445">
    <property type="entry name" value="(Trans)glycosidases"/>
    <property type="match status" value="1"/>
</dbReference>
<dbReference type="Pfam" id="PF00150">
    <property type="entry name" value="Cellulase"/>
    <property type="match status" value="1"/>
</dbReference>
<evidence type="ECO:0000256" key="2">
    <source>
        <dbReference type="ARBA" id="ARBA00022801"/>
    </source>
</evidence>
<proteinExistence type="inferred from homology"/>
<evidence type="ECO:0000313" key="9">
    <source>
        <dbReference type="Proteomes" id="UP000541558"/>
    </source>
</evidence>
<evidence type="ECO:0000256" key="3">
    <source>
        <dbReference type="ARBA" id="ARBA00023295"/>
    </source>
</evidence>
<evidence type="ECO:0000256" key="6">
    <source>
        <dbReference type="SAM" id="SignalP"/>
    </source>
</evidence>
<dbReference type="GO" id="GO:0009986">
    <property type="term" value="C:cell surface"/>
    <property type="evidence" value="ECO:0007669"/>
    <property type="project" value="TreeGrafter"/>
</dbReference>
<dbReference type="OrthoDB" id="1887033at2759"/>
<feature type="compositionally biased region" description="Polar residues" evidence="5">
    <location>
        <begin position="474"/>
        <end position="483"/>
    </location>
</feature>
<name>A0A8H5B985_9AGAR</name>
<reference evidence="8 9" key="1">
    <citation type="journal article" date="2020" name="ISME J.">
        <title>Uncovering the hidden diversity of litter-decomposition mechanisms in mushroom-forming fungi.</title>
        <authorList>
            <person name="Floudas D."/>
            <person name="Bentzer J."/>
            <person name="Ahren D."/>
            <person name="Johansson T."/>
            <person name="Persson P."/>
            <person name="Tunlid A."/>
        </authorList>
    </citation>
    <scope>NUCLEOTIDE SEQUENCE [LARGE SCALE GENOMIC DNA]</scope>
    <source>
        <strain evidence="8 9">CBS 175.51</strain>
    </source>
</reference>
<feature type="chain" id="PRO_5034884475" description="Glycoside hydrolase family 5 domain-containing protein" evidence="6">
    <location>
        <begin position="24"/>
        <end position="588"/>
    </location>
</feature>
<feature type="compositionally biased region" description="Low complexity" evidence="5">
    <location>
        <begin position="484"/>
        <end position="526"/>
    </location>
</feature>
<dbReference type="InterPro" id="IPR050386">
    <property type="entry name" value="Glycosyl_hydrolase_5"/>
</dbReference>
<dbReference type="EMBL" id="JAACJK010000175">
    <property type="protein sequence ID" value="KAF5319011.1"/>
    <property type="molecule type" value="Genomic_DNA"/>
</dbReference>
<dbReference type="InterPro" id="IPR001547">
    <property type="entry name" value="Glyco_hydro_5"/>
</dbReference>
<feature type="signal peptide" evidence="6">
    <location>
        <begin position="1"/>
        <end position="23"/>
    </location>
</feature>
<dbReference type="Proteomes" id="UP000541558">
    <property type="component" value="Unassembled WGS sequence"/>
</dbReference>
<feature type="domain" description="Glycoside hydrolase family 5" evidence="7">
    <location>
        <begin position="86"/>
        <end position="425"/>
    </location>
</feature>
<evidence type="ECO:0000313" key="8">
    <source>
        <dbReference type="EMBL" id="KAF5319011.1"/>
    </source>
</evidence>
<comment type="similarity">
    <text evidence="1 4">Belongs to the glycosyl hydrolase 5 (cellulase A) family.</text>
</comment>
<dbReference type="PANTHER" id="PTHR31297">
    <property type="entry name" value="GLUCAN ENDO-1,6-BETA-GLUCOSIDASE B"/>
    <property type="match status" value="1"/>
</dbReference>
<dbReference type="AlphaFoldDB" id="A0A8H5B985"/>
<organism evidence="8 9">
    <name type="scientific">Ephemerocybe angulata</name>
    <dbReference type="NCBI Taxonomy" id="980116"/>
    <lineage>
        <taxon>Eukaryota</taxon>
        <taxon>Fungi</taxon>
        <taxon>Dikarya</taxon>
        <taxon>Basidiomycota</taxon>
        <taxon>Agaricomycotina</taxon>
        <taxon>Agaricomycetes</taxon>
        <taxon>Agaricomycetidae</taxon>
        <taxon>Agaricales</taxon>
        <taxon>Agaricineae</taxon>
        <taxon>Psathyrellaceae</taxon>
        <taxon>Ephemerocybe</taxon>
    </lineage>
</organism>
<evidence type="ECO:0000256" key="5">
    <source>
        <dbReference type="SAM" id="MobiDB-lite"/>
    </source>
</evidence>
<keyword evidence="9" id="KW-1185">Reference proteome</keyword>